<evidence type="ECO:0000313" key="3">
    <source>
        <dbReference type="Proteomes" id="UP000198706"/>
    </source>
</evidence>
<dbReference type="PANTHER" id="PTHR33840:SF1">
    <property type="entry name" value="TLE1 PHOSPHOLIPASE DOMAIN-CONTAINING PROTEIN"/>
    <property type="match status" value="1"/>
</dbReference>
<keyword evidence="3" id="KW-1185">Reference proteome</keyword>
<dbReference type="Pfam" id="PF09994">
    <property type="entry name" value="T6SS_Tle1-like_cat"/>
    <property type="match status" value="1"/>
</dbReference>
<organism evidence="2 3">
    <name type="scientific">Pseudomonas indica</name>
    <dbReference type="NCBI Taxonomy" id="137658"/>
    <lineage>
        <taxon>Bacteria</taxon>
        <taxon>Pseudomonadati</taxon>
        <taxon>Pseudomonadota</taxon>
        <taxon>Gammaproteobacteria</taxon>
        <taxon>Pseudomonadales</taxon>
        <taxon>Pseudomonadaceae</taxon>
        <taxon>Pseudomonas</taxon>
    </lineage>
</organism>
<dbReference type="EMBL" id="FNFD01000014">
    <property type="protein sequence ID" value="SDL07417.1"/>
    <property type="molecule type" value="Genomic_DNA"/>
</dbReference>
<dbReference type="AlphaFoldDB" id="A0A1G9H3A1"/>
<evidence type="ECO:0000259" key="1">
    <source>
        <dbReference type="Pfam" id="PF09994"/>
    </source>
</evidence>
<feature type="domain" description="T6SS Phospholipase effector Tle1-like catalytic" evidence="1">
    <location>
        <begin position="261"/>
        <end position="350"/>
    </location>
</feature>
<dbReference type="RefSeq" id="WP_084337952.1">
    <property type="nucleotide sequence ID" value="NZ_FNFD01000014.1"/>
</dbReference>
<dbReference type="STRING" id="137658.SAMN05216186_11494"/>
<gene>
    <name evidence="2" type="ORF">SAMN05216186_11494</name>
</gene>
<dbReference type="GO" id="GO:0016787">
    <property type="term" value="F:hydrolase activity"/>
    <property type="evidence" value="ECO:0007669"/>
    <property type="project" value="UniProtKB-KW"/>
</dbReference>
<proteinExistence type="predicted"/>
<accession>A0A1G9H3A1</accession>
<dbReference type="Proteomes" id="UP000198706">
    <property type="component" value="Unassembled WGS sequence"/>
</dbReference>
<sequence>MARDKRPLVTEWKWYKNGQGLLVRRVVTAEEHEARQRATDEARARQERFLDEQVRIADELERRRLERQVAVSLRIGVFFDGTGNNTANAEEGAACRRSRSMPEDQARAIVDRCEPYKLTGSYANDVTNVWRLYDLYPASRALQGEGQKRWASLSIYVQGIGTVAGQPDQVFSSATGRGETGIAARVYDAFKAIRSEIKQMLQQNADFQIESITFDVFGFSRGAVAARHFAHQLLFVKDWPVYELLSSLGRHLESHFVHRFGEGIRAGVLGLFDSVAATAGWTDWSVRNPVEPGLTIALPQSHFPHVVHLVAADEQRANFPLSSLAPDHLEIALPGVHSDIGGGYLAEDQERVLVGPMRAQTVPLQTPIEETAIYAEVQEDLARQIAQGWPADALSIHTPPAEPLPADPQDRLAPRLKRVFAGVELSRPMSGKLSLVYLRLMHKLVTERGVPLDVIDIHDPKYEIPDELALLCERFLAGDYQVTDAEYRVLRRRYIHCSAHWTPILNGHYNRLLYVNTPTNDGIRVIHPHKPQGRP</sequence>
<protein>
    <submittedName>
        <fullName evidence="2">Uncharacterized alpha/beta hydrolase domain</fullName>
    </submittedName>
</protein>
<dbReference type="InterPro" id="IPR018712">
    <property type="entry name" value="Tle1-like_cat"/>
</dbReference>
<dbReference type="PANTHER" id="PTHR33840">
    <property type="match status" value="1"/>
</dbReference>
<keyword evidence="2" id="KW-0378">Hydrolase</keyword>
<reference evidence="2 3" key="1">
    <citation type="submission" date="2016-10" db="EMBL/GenBank/DDBJ databases">
        <authorList>
            <person name="de Groot N.N."/>
        </authorList>
    </citation>
    <scope>NUCLEOTIDE SEQUENCE [LARGE SCALE GENOMIC DNA]</scope>
    <source>
        <strain evidence="2 3">JCM 21544</strain>
    </source>
</reference>
<evidence type="ECO:0000313" key="2">
    <source>
        <dbReference type="EMBL" id="SDL07417.1"/>
    </source>
</evidence>
<name>A0A1G9H3A1_9PSED</name>